<proteinExistence type="inferred from homology"/>
<keyword evidence="3 6" id="KW-0378">Hydrolase</keyword>
<comment type="similarity">
    <text evidence="1 6">Belongs to the peptidase S8 family.</text>
</comment>
<gene>
    <name evidence="9" type="ORF">FM042_03120</name>
</gene>
<dbReference type="PRINTS" id="PR00723">
    <property type="entry name" value="SUBTILISIN"/>
</dbReference>
<dbReference type="PANTHER" id="PTHR43806:SF11">
    <property type="entry name" value="CEREVISIN-RELATED"/>
    <property type="match status" value="1"/>
</dbReference>
<evidence type="ECO:0000256" key="4">
    <source>
        <dbReference type="ARBA" id="ARBA00022825"/>
    </source>
</evidence>
<keyword evidence="7" id="KW-0732">Signal</keyword>
<dbReference type="InterPro" id="IPR050131">
    <property type="entry name" value="Peptidase_S8_subtilisin-like"/>
</dbReference>
<dbReference type="Pfam" id="PF00082">
    <property type="entry name" value="Peptidase_S8"/>
    <property type="match status" value="1"/>
</dbReference>
<dbReference type="PROSITE" id="PS00138">
    <property type="entry name" value="SUBTILASE_SER"/>
    <property type="match status" value="1"/>
</dbReference>
<evidence type="ECO:0000256" key="2">
    <source>
        <dbReference type="ARBA" id="ARBA00022670"/>
    </source>
</evidence>
<dbReference type="SUPFAM" id="SSF52743">
    <property type="entry name" value="Subtilisin-like"/>
    <property type="match status" value="1"/>
</dbReference>
<dbReference type="InterPro" id="IPR001119">
    <property type="entry name" value="SLH_dom"/>
</dbReference>
<dbReference type="GO" id="GO:0006508">
    <property type="term" value="P:proteolysis"/>
    <property type="evidence" value="ECO:0007669"/>
    <property type="project" value="UniProtKB-KW"/>
</dbReference>
<feature type="domain" description="SLH" evidence="8">
    <location>
        <begin position="600"/>
        <end position="665"/>
    </location>
</feature>
<dbReference type="EMBL" id="VJWL01000001">
    <property type="protein sequence ID" value="TRW49858.1"/>
    <property type="molecule type" value="Genomic_DNA"/>
</dbReference>
<keyword evidence="4 6" id="KW-0720">Serine protease</keyword>
<name>A0A552X4A5_9GAMM</name>
<dbReference type="InterPro" id="IPR022398">
    <property type="entry name" value="Peptidase_S8_His-AS"/>
</dbReference>
<dbReference type="Proteomes" id="UP000320359">
    <property type="component" value="Unassembled WGS sequence"/>
</dbReference>
<dbReference type="Gene3D" id="3.40.50.200">
    <property type="entry name" value="Peptidase S8/S53 domain"/>
    <property type="match status" value="1"/>
</dbReference>
<evidence type="ECO:0000256" key="3">
    <source>
        <dbReference type="ARBA" id="ARBA00022801"/>
    </source>
</evidence>
<feature type="chain" id="PRO_5022104238" evidence="7">
    <location>
        <begin position="25"/>
        <end position="823"/>
    </location>
</feature>
<feature type="active site" description="Charge relay system" evidence="5 6">
    <location>
        <position position="148"/>
    </location>
</feature>
<evidence type="ECO:0000256" key="6">
    <source>
        <dbReference type="PROSITE-ProRule" id="PRU01240"/>
    </source>
</evidence>
<dbReference type="RefSeq" id="WP_143234279.1">
    <property type="nucleotide sequence ID" value="NZ_VJWL01000001.1"/>
</dbReference>
<dbReference type="GO" id="GO:0004252">
    <property type="term" value="F:serine-type endopeptidase activity"/>
    <property type="evidence" value="ECO:0007669"/>
    <property type="project" value="UniProtKB-UniRule"/>
</dbReference>
<protein>
    <submittedName>
        <fullName evidence="9">S8 family serine peptidase</fullName>
    </submittedName>
</protein>
<feature type="signal peptide" evidence="7">
    <location>
        <begin position="1"/>
        <end position="24"/>
    </location>
</feature>
<feature type="active site" description="Charge relay system" evidence="5 6">
    <location>
        <position position="401"/>
    </location>
</feature>
<accession>A0A552X4A5</accession>
<dbReference type="PROSITE" id="PS51272">
    <property type="entry name" value="SLH"/>
    <property type="match status" value="1"/>
</dbReference>
<evidence type="ECO:0000259" key="8">
    <source>
        <dbReference type="PROSITE" id="PS51272"/>
    </source>
</evidence>
<dbReference type="OrthoDB" id="9790784at2"/>
<dbReference type="InterPro" id="IPR015500">
    <property type="entry name" value="Peptidase_S8_subtilisin-rel"/>
</dbReference>
<evidence type="ECO:0000256" key="1">
    <source>
        <dbReference type="ARBA" id="ARBA00011073"/>
    </source>
</evidence>
<organism evidence="9 10">
    <name type="scientific">Aliidiomarina halalkaliphila</name>
    <dbReference type="NCBI Taxonomy" id="2593535"/>
    <lineage>
        <taxon>Bacteria</taxon>
        <taxon>Pseudomonadati</taxon>
        <taxon>Pseudomonadota</taxon>
        <taxon>Gammaproteobacteria</taxon>
        <taxon>Alteromonadales</taxon>
        <taxon>Idiomarinaceae</taxon>
        <taxon>Aliidiomarina</taxon>
    </lineage>
</organism>
<dbReference type="AlphaFoldDB" id="A0A552X4A5"/>
<sequence>MKKSSVSAAIGAALALSMAHASHASVLGDVLKNTIDTLDPTDKVMVVVTYDQLEPVSESQLGRLLDIGITEGVQFQSLPVIGVLADPSQIEAISLKPEVRSVWLNRPLEYFNAGSRQITGVEQVQGQDFIDRNGLEFTGKGVTVVVHDSGIDASHQDHFFGDTVVENVQGLTHAQALRLLGTNGFWLEGQINTDTNSGHGTHVAGTIAGNGMMSDGKYAGVAPDAELVGYGSGGGIAILDALGGFDYAISNVYSFNSPIRIISNSWGSSGKFDPNGPITIATYKAYQLGILSVFAAGNSGPGEDTHNPYAQIPWGVSVGAGTKDGDLASFSSRGLAGESGSFTMPDGSEWTYTNDVTIVAPGVDVISTRASTNLSANGGANDIGAIEEEYLPFYTMISGTSMATPHVSGVLALMMEANPRLQPLDYVELLKQTATNMPGRESWEVGAGYVNARAALSAVLGYNQEFSENVNSLRDFNANALTSISERTENFEVLYSPVGDPDTFTFDVDDSTAWVKASASSLANTVKLMLVAPDGTEYSGNLTLPALETAMRVSAPGQAGTWTLYAYGLTSLSGVEADPLGLTNGPGVPELISGQVEFVESAGYDGVDDIEGHPLQGAIEYAISRRLVDGLNNGRFRPNANLQRQQLAEYLVMGAAVRQYRDLLNEPSPSVSQLPRGKESFALAVSQAGGALRDTDYSQQSVMRIVNDQFAPRDAVTKLDLAYSFVQSLGLQAAAEAFDPDQPITVTYQGQTIAISDQNAIPRELRGHVQMALNLSLSNVKFDIKQGLLDLQPTITATFEPEKTITRAEYSVWASRLYDGYFQ</sequence>
<dbReference type="Pfam" id="PF00395">
    <property type="entry name" value="SLH"/>
    <property type="match status" value="1"/>
</dbReference>
<dbReference type="InterPro" id="IPR023828">
    <property type="entry name" value="Peptidase_S8_Ser-AS"/>
</dbReference>
<keyword evidence="10" id="KW-1185">Reference proteome</keyword>
<evidence type="ECO:0000256" key="5">
    <source>
        <dbReference type="PIRSR" id="PIRSR615500-1"/>
    </source>
</evidence>
<dbReference type="PROSITE" id="PS00137">
    <property type="entry name" value="SUBTILASE_HIS"/>
    <property type="match status" value="1"/>
</dbReference>
<feature type="active site" description="Charge relay system" evidence="5 6">
    <location>
        <position position="199"/>
    </location>
</feature>
<dbReference type="PROSITE" id="PS51892">
    <property type="entry name" value="SUBTILASE"/>
    <property type="match status" value="1"/>
</dbReference>
<dbReference type="InterPro" id="IPR036852">
    <property type="entry name" value="Peptidase_S8/S53_dom_sf"/>
</dbReference>
<comment type="caution">
    <text evidence="9">The sequence shown here is derived from an EMBL/GenBank/DDBJ whole genome shotgun (WGS) entry which is preliminary data.</text>
</comment>
<reference evidence="9 10" key="1">
    <citation type="submission" date="2019-07" db="EMBL/GenBank/DDBJ databases">
        <authorList>
            <person name="Yang M."/>
            <person name="Zhao D."/>
            <person name="Xiang H."/>
        </authorList>
    </citation>
    <scope>NUCLEOTIDE SEQUENCE [LARGE SCALE GENOMIC DNA]</scope>
    <source>
        <strain evidence="9 10">IM1326</strain>
    </source>
</reference>
<dbReference type="PANTHER" id="PTHR43806">
    <property type="entry name" value="PEPTIDASE S8"/>
    <property type="match status" value="1"/>
</dbReference>
<keyword evidence="2 6" id="KW-0645">Protease</keyword>
<evidence type="ECO:0000313" key="9">
    <source>
        <dbReference type="EMBL" id="TRW49858.1"/>
    </source>
</evidence>
<dbReference type="InterPro" id="IPR000209">
    <property type="entry name" value="Peptidase_S8/S53_dom"/>
</dbReference>
<evidence type="ECO:0000313" key="10">
    <source>
        <dbReference type="Proteomes" id="UP000320359"/>
    </source>
</evidence>
<evidence type="ECO:0000256" key="7">
    <source>
        <dbReference type="SAM" id="SignalP"/>
    </source>
</evidence>